<feature type="transmembrane region" description="Helical" evidence="1">
    <location>
        <begin position="52"/>
        <end position="73"/>
    </location>
</feature>
<accession>A0ABV8C1S2</accession>
<feature type="transmembrane region" description="Helical" evidence="1">
    <location>
        <begin position="20"/>
        <end position="40"/>
    </location>
</feature>
<evidence type="ECO:0000313" key="3">
    <source>
        <dbReference type="Proteomes" id="UP001595690"/>
    </source>
</evidence>
<feature type="transmembrane region" description="Helical" evidence="1">
    <location>
        <begin position="79"/>
        <end position="103"/>
    </location>
</feature>
<keyword evidence="1" id="KW-0812">Transmembrane</keyword>
<keyword evidence="3" id="KW-1185">Reference proteome</keyword>
<comment type="caution">
    <text evidence="2">The sequence shown here is derived from an EMBL/GenBank/DDBJ whole genome shotgun (WGS) entry which is preliminary data.</text>
</comment>
<organism evidence="2 3">
    <name type="scientific">Lentzea rhizosphaerae</name>
    <dbReference type="NCBI Taxonomy" id="2041025"/>
    <lineage>
        <taxon>Bacteria</taxon>
        <taxon>Bacillati</taxon>
        <taxon>Actinomycetota</taxon>
        <taxon>Actinomycetes</taxon>
        <taxon>Pseudonocardiales</taxon>
        <taxon>Pseudonocardiaceae</taxon>
        <taxon>Lentzea</taxon>
    </lineage>
</organism>
<dbReference type="RefSeq" id="WP_382377463.1">
    <property type="nucleotide sequence ID" value="NZ_JBHRZI010000027.1"/>
</dbReference>
<dbReference type="Proteomes" id="UP001595690">
    <property type="component" value="Unassembled WGS sequence"/>
</dbReference>
<gene>
    <name evidence="2" type="ORF">ACFOWZ_31050</name>
</gene>
<sequence>MQPTPFAPPPSPPAKKGTPLLHCAAGASIWYIAWIVTVVVANVRTQSEWDNLAPALVIGGVFWVITTVVTWLILMRAKIAPWVLIPLTIPVYLVVWMVIYGIIGAIKNVYLMLLYNS</sequence>
<proteinExistence type="predicted"/>
<evidence type="ECO:0000313" key="2">
    <source>
        <dbReference type="EMBL" id="MFC3895935.1"/>
    </source>
</evidence>
<protein>
    <submittedName>
        <fullName evidence="2">Uncharacterized protein</fullName>
    </submittedName>
</protein>
<dbReference type="EMBL" id="JBHRZI010000027">
    <property type="protein sequence ID" value="MFC3895935.1"/>
    <property type="molecule type" value="Genomic_DNA"/>
</dbReference>
<keyword evidence="1" id="KW-1133">Transmembrane helix</keyword>
<reference evidence="3" key="1">
    <citation type="journal article" date="2019" name="Int. J. Syst. Evol. Microbiol.">
        <title>The Global Catalogue of Microorganisms (GCM) 10K type strain sequencing project: providing services to taxonomists for standard genome sequencing and annotation.</title>
        <authorList>
            <consortium name="The Broad Institute Genomics Platform"/>
            <consortium name="The Broad Institute Genome Sequencing Center for Infectious Disease"/>
            <person name="Wu L."/>
            <person name="Ma J."/>
        </authorList>
    </citation>
    <scope>NUCLEOTIDE SEQUENCE [LARGE SCALE GENOMIC DNA]</scope>
    <source>
        <strain evidence="3">CGMCC 4.7405</strain>
    </source>
</reference>
<name>A0ABV8C1S2_9PSEU</name>
<evidence type="ECO:0000256" key="1">
    <source>
        <dbReference type="SAM" id="Phobius"/>
    </source>
</evidence>
<keyword evidence="1" id="KW-0472">Membrane</keyword>